<organism evidence="1 2">
    <name type="scientific">Cylindrospermopsis raciborskii CENA303</name>
    <dbReference type="NCBI Taxonomy" id="1170769"/>
    <lineage>
        <taxon>Bacteria</taxon>
        <taxon>Bacillati</taxon>
        <taxon>Cyanobacteriota</taxon>
        <taxon>Cyanophyceae</taxon>
        <taxon>Nostocales</taxon>
        <taxon>Aphanizomenonaceae</taxon>
        <taxon>Cylindrospermopsis</taxon>
    </lineage>
</organism>
<evidence type="ECO:0000313" key="2">
    <source>
        <dbReference type="Proteomes" id="UP000192997"/>
    </source>
</evidence>
<proteinExistence type="predicted"/>
<dbReference type="InterPro" id="IPR011742">
    <property type="entry name" value="CRISPR-assoc_prot_TM1812"/>
</dbReference>
<protein>
    <submittedName>
        <fullName evidence="1">CRISPR-associated protein</fullName>
    </submittedName>
</protein>
<accession>A0A1X4G3Z4</accession>
<dbReference type="InterPro" id="IPR013383">
    <property type="entry name" value="CRISPR-assoc_prot_DxTHG_CS"/>
</dbReference>
<comment type="caution">
    <text evidence="1">The sequence shown here is derived from an EMBL/GenBank/DDBJ whole genome shotgun (WGS) entry which is preliminary data.</text>
</comment>
<dbReference type="CDD" id="cd09732">
    <property type="entry name" value="Csx1_III-U"/>
    <property type="match status" value="1"/>
</dbReference>
<gene>
    <name evidence="1" type="ORF">B7O87_13125</name>
</gene>
<dbReference type="AlphaFoldDB" id="A0A1X4G3Z4"/>
<dbReference type="EMBL" id="NBYN01000058">
    <property type="protein sequence ID" value="OSO89161.1"/>
    <property type="molecule type" value="Genomic_DNA"/>
</dbReference>
<sequence length="422" mass="47945">MKIISFLGFNNYTETNYIHPTTSQAVRTKFFQEALVEFYQPDTLYVLLTPTVATKIPRNGTISNWEGLQEQLANKSVKLEPVFDIPESNSLDDSWLIFDKITSCLNEGDRVIFDLTHSFRSIPVIALLAISYLRTVKQVQIEGVLYGAFDPNAQGADTPTYDLLPMLSLLDWLAAADRFVKVGDGSPLAELLKNAISNDEKRDDPTIRPLAREFKDTADIINQISLAIGLVRPVEILKETTKLEKIIKKAERSFDKRAKPFGLISQKLTQEYGQFALENPTNSENLAQGLRLQFQLIDWYIQRHQVVQAMTLAREWLVSVLAYRLGEQDLLSKDQRTQVENALNNRQIKLRGKEITSVSPWDDEFERLPDFNLFSLQWGKLTKIRNDIAHVGMNKSPEKAESLEKTAGQIILELKTIANTLS</sequence>
<dbReference type="NCBIfam" id="TIGR02221">
    <property type="entry name" value="cas_TM1812"/>
    <property type="match status" value="1"/>
</dbReference>
<name>A0A1X4G3Z4_9CYAN</name>
<dbReference type="Proteomes" id="UP000192997">
    <property type="component" value="Unassembled WGS sequence"/>
</dbReference>
<reference evidence="2" key="1">
    <citation type="submission" date="2017-04" db="EMBL/GenBank/DDBJ databases">
        <authorList>
            <person name="Abreu V.A."/>
            <person name="Popin R.V."/>
            <person name="Rigonato J."/>
            <person name="Andreote A.P."/>
            <person name="Schaker P.C."/>
            <person name="Hoff-Risseti C."/>
            <person name="Alvarenga D.O."/>
            <person name="Varani A.M."/>
            <person name="Fiore M.F."/>
        </authorList>
    </citation>
    <scope>NUCLEOTIDE SEQUENCE [LARGE SCALE GENOMIC DNA]</scope>
    <source>
        <strain evidence="2">CENA303</strain>
    </source>
</reference>
<evidence type="ECO:0000313" key="1">
    <source>
        <dbReference type="EMBL" id="OSO89161.1"/>
    </source>
</evidence>
<dbReference type="NCBIfam" id="TIGR02549">
    <property type="entry name" value="CRISPR_DxTHG"/>
    <property type="match status" value="1"/>
</dbReference>
<dbReference type="SUPFAM" id="SSF160980">
    <property type="entry name" value="SSO1389-like"/>
    <property type="match status" value="1"/>
</dbReference>
<dbReference type="RefSeq" id="WP_085728902.1">
    <property type="nucleotide sequence ID" value="NZ_NBYN01000058.1"/>
</dbReference>